<dbReference type="InterPro" id="IPR050469">
    <property type="entry name" value="Diguanylate_Cyclase"/>
</dbReference>
<dbReference type="PANTHER" id="PTHR45138">
    <property type="entry name" value="REGULATORY COMPONENTS OF SENSORY TRANSDUCTION SYSTEM"/>
    <property type="match status" value="1"/>
</dbReference>
<sequence>MKLAVAQLHQWSLPVNPINYAVSYEYCKNSKPLLTANIKHLLLSGKPLDSFFMEQLYKDFLLKQSKFRTEIISDLSSLFIEVQNNCQQSKSDTQDFIEQIDNSIPSLMSSNQNEMKQAISQLHKASITFKKQQQALVEQIEGVKIHAQNLSNELEEARKEICLDPITGLHNRQSMSKHVDTWLSDDADRSIAAIVISVDHFNSFSERFGALIGDVILSKIAKKVTSYVEGSGLPVRSASDEFIILLPDVDGGIANEIAQKIKQGVEKLRFVSVQSGVRLPKVSISCGISEMQNKETLNQLITRSRKNIF</sequence>
<dbReference type="GO" id="GO:0052621">
    <property type="term" value="F:diguanylate cyclase activity"/>
    <property type="evidence" value="ECO:0007669"/>
    <property type="project" value="UniProtKB-EC"/>
</dbReference>
<dbReference type="SUPFAM" id="SSF58100">
    <property type="entry name" value="Bacterial hemolysins"/>
    <property type="match status" value="1"/>
</dbReference>
<comment type="catalytic activity">
    <reaction evidence="2">
        <text>2 GTP = 3',3'-c-di-GMP + 2 diphosphate</text>
        <dbReference type="Rhea" id="RHEA:24898"/>
        <dbReference type="ChEBI" id="CHEBI:33019"/>
        <dbReference type="ChEBI" id="CHEBI:37565"/>
        <dbReference type="ChEBI" id="CHEBI:58805"/>
        <dbReference type="EC" id="2.7.7.65"/>
    </reaction>
</comment>
<evidence type="ECO:0000256" key="2">
    <source>
        <dbReference type="ARBA" id="ARBA00034247"/>
    </source>
</evidence>
<dbReference type="Proteomes" id="UP001139646">
    <property type="component" value="Unassembled WGS sequence"/>
</dbReference>
<dbReference type="InterPro" id="IPR043128">
    <property type="entry name" value="Rev_trsase/Diguanyl_cyclase"/>
</dbReference>
<dbReference type="EMBL" id="JAKKSL010000001">
    <property type="protein sequence ID" value="MCI2282129.1"/>
    <property type="molecule type" value="Genomic_DNA"/>
</dbReference>
<organism evidence="4 5">
    <name type="scientific">Colwellia maritima</name>
    <dbReference type="NCBI Taxonomy" id="2912588"/>
    <lineage>
        <taxon>Bacteria</taxon>
        <taxon>Pseudomonadati</taxon>
        <taxon>Pseudomonadota</taxon>
        <taxon>Gammaproteobacteria</taxon>
        <taxon>Alteromonadales</taxon>
        <taxon>Colwelliaceae</taxon>
        <taxon>Colwellia</taxon>
    </lineage>
</organism>
<keyword evidence="4" id="KW-0548">Nucleotidyltransferase</keyword>
<proteinExistence type="predicted"/>
<dbReference type="InterPro" id="IPR000160">
    <property type="entry name" value="GGDEF_dom"/>
</dbReference>
<dbReference type="PROSITE" id="PS50887">
    <property type="entry name" value="GGDEF"/>
    <property type="match status" value="1"/>
</dbReference>
<keyword evidence="4" id="KW-0808">Transferase</keyword>
<dbReference type="RefSeq" id="WP_242282705.1">
    <property type="nucleotide sequence ID" value="NZ_JAKKSL010000001.1"/>
</dbReference>
<dbReference type="PANTHER" id="PTHR45138:SF9">
    <property type="entry name" value="DIGUANYLATE CYCLASE DGCM-RELATED"/>
    <property type="match status" value="1"/>
</dbReference>
<gene>
    <name evidence="4" type="ORF">L3081_00340</name>
</gene>
<dbReference type="NCBIfam" id="TIGR00254">
    <property type="entry name" value="GGDEF"/>
    <property type="match status" value="1"/>
</dbReference>
<dbReference type="SUPFAM" id="SSF55073">
    <property type="entry name" value="Nucleotide cyclase"/>
    <property type="match status" value="1"/>
</dbReference>
<evidence type="ECO:0000256" key="1">
    <source>
        <dbReference type="ARBA" id="ARBA00012528"/>
    </source>
</evidence>
<keyword evidence="5" id="KW-1185">Reference proteome</keyword>
<reference evidence="4" key="1">
    <citation type="submission" date="2022-01" db="EMBL/GenBank/DDBJ databases">
        <title>Colwellia maritima, isolated from seawater.</title>
        <authorList>
            <person name="Kristyanto S."/>
            <person name="Jung J."/>
            <person name="Jeon C.O."/>
        </authorList>
    </citation>
    <scope>NUCLEOTIDE SEQUENCE</scope>
    <source>
        <strain evidence="4">MSW7</strain>
    </source>
</reference>
<protein>
    <recommendedName>
        <fullName evidence="1">diguanylate cyclase</fullName>
        <ecNumber evidence="1">2.7.7.65</ecNumber>
    </recommendedName>
</protein>
<dbReference type="SMART" id="SM00267">
    <property type="entry name" value="GGDEF"/>
    <property type="match status" value="1"/>
</dbReference>
<dbReference type="InterPro" id="IPR029787">
    <property type="entry name" value="Nucleotide_cyclase"/>
</dbReference>
<accession>A0ABS9WWF7</accession>
<dbReference type="Gene3D" id="3.30.70.270">
    <property type="match status" value="1"/>
</dbReference>
<dbReference type="Pfam" id="PF00990">
    <property type="entry name" value="GGDEF"/>
    <property type="match status" value="1"/>
</dbReference>
<comment type="caution">
    <text evidence="4">The sequence shown here is derived from an EMBL/GenBank/DDBJ whole genome shotgun (WGS) entry which is preliminary data.</text>
</comment>
<feature type="domain" description="GGDEF" evidence="3">
    <location>
        <begin position="189"/>
        <end position="309"/>
    </location>
</feature>
<evidence type="ECO:0000259" key="3">
    <source>
        <dbReference type="PROSITE" id="PS50887"/>
    </source>
</evidence>
<evidence type="ECO:0000313" key="5">
    <source>
        <dbReference type="Proteomes" id="UP001139646"/>
    </source>
</evidence>
<name>A0ABS9WWF7_9GAMM</name>
<evidence type="ECO:0000313" key="4">
    <source>
        <dbReference type="EMBL" id="MCI2282129.1"/>
    </source>
</evidence>
<dbReference type="EC" id="2.7.7.65" evidence="1"/>
<dbReference type="CDD" id="cd01949">
    <property type="entry name" value="GGDEF"/>
    <property type="match status" value="1"/>
</dbReference>